<dbReference type="EMBL" id="AEXO01000068">
    <property type="protein sequence ID" value="EGC86288.1"/>
    <property type="molecule type" value="Genomic_DNA"/>
</dbReference>
<accession>F0H7C2</accession>
<feature type="compositionally biased region" description="Low complexity" evidence="1">
    <location>
        <begin position="72"/>
        <end position="82"/>
    </location>
</feature>
<proteinExistence type="predicted"/>
<gene>
    <name evidence="2" type="ORF">HMPREF9303_1160</name>
</gene>
<feature type="region of interest" description="Disordered" evidence="1">
    <location>
        <begin position="1"/>
        <end position="82"/>
    </location>
</feature>
<evidence type="ECO:0000313" key="2">
    <source>
        <dbReference type="EMBL" id="EGC86288.1"/>
    </source>
</evidence>
<dbReference type="AlphaFoldDB" id="F0H7C2"/>
<sequence length="82" mass="8709">MKPGLCPQRQHALPGLSLTVRPASHHATSGTEAGPAKTRRHISRSAFSAQHMPGTQERETGTRRQKARKRAAACTAAALGLS</sequence>
<protein>
    <submittedName>
        <fullName evidence="2">Conserved domain protein</fullName>
    </submittedName>
</protein>
<comment type="caution">
    <text evidence="2">The sequence shown here is derived from an EMBL/GenBank/DDBJ whole genome shotgun (WGS) entry which is preliminary data.</text>
</comment>
<evidence type="ECO:0000256" key="1">
    <source>
        <dbReference type="SAM" id="MobiDB-lite"/>
    </source>
</evidence>
<reference evidence="2 3" key="1">
    <citation type="submission" date="2011-02" db="EMBL/GenBank/DDBJ databases">
        <authorList>
            <person name="Durkin A.S."/>
            <person name="Madupu R."/>
            <person name="Torralba M."/>
            <person name="Gillis M."/>
            <person name="Methe B."/>
            <person name="Sutton G."/>
            <person name="Nelson K.E."/>
        </authorList>
    </citation>
    <scope>NUCLEOTIDE SEQUENCE [LARGE SCALE GENOMIC DNA]</scope>
    <source>
        <strain evidence="2 3">CRIS 18C-A</strain>
    </source>
</reference>
<evidence type="ECO:0000313" key="3">
    <source>
        <dbReference type="Proteomes" id="UP000003155"/>
    </source>
</evidence>
<keyword evidence="3" id="KW-1185">Reference proteome</keyword>
<organism evidence="2 3">
    <name type="scientific">Prevotella denticola CRIS 18C-A</name>
    <dbReference type="NCBI Taxonomy" id="944557"/>
    <lineage>
        <taxon>Bacteria</taxon>
        <taxon>Pseudomonadati</taxon>
        <taxon>Bacteroidota</taxon>
        <taxon>Bacteroidia</taxon>
        <taxon>Bacteroidales</taxon>
        <taxon>Prevotellaceae</taxon>
        <taxon>Prevotella</taxon>
    </lineage>
</organism>
<name>F0H7C2_9BACT</name>
<dbReference type="Proteomes" id="UP000003155">
    <property type="component" value="Unassembled WGS sequence"/>
</dbReference>